<comment type="subcellular location">
    <subcellularLocation>
        <location evidence="2">Cytoplasm</location>
    </subcellularLocation>
    <subcellularLocation>
        <location evidence="2">Nucleus</location>
    </subcellularLocation>
</comment>
<dbReference type="Proteomes" id="UP000688137">
    <property type="component" value="Unassembled WGS sequence"/>
</dbReference>
<proteinExistence type="predicted"/>
<name>A0A8S1LMQ4_PARPR</name>
<dbReference type="OMA" id="WEQVGTS"/>
<keyword evidence="2" id="KW-0653">Protein transport</keyword>
<feature type="domain" description="NTF2" evidence="3">
    <location>
        <begin position="7"/>
        <end position="120"/>
    </location>
</feature>
<dbReference type="InterPro" id="IPR018222">
    <property type="entry name" value="Nuclear_transport_factor_2_euk"/>
</dbReference>
<comment type="function">
    <text evidence="2">Has a role in nuclear-cytoplasmic transport of proteins and mRNAs.</text>
</comment>
<dbReference type="Pfam" id="PF02136">
    <property type="entry name" value="NTF2"/>
    <property type="match status" value="1"/>
</dbReference>
<keyword evidence="1 2" id="KW-0963">Cytoplasm</keyword>
<dbReference type="GO" id="GO:0051028">
    <property type="term" value="P:mRNA transport"/>
    <property type="evidence" value="ECO:0007669"/>
    <property type="project" value="UniProtKB-UniRule"/>
</dbReference>
<dbReference type="InterPro" id="IPR002075">
    <property type="entry name" value="NTF2_dom"/>
</dbReference>
<dbReference type="CDD" id="cd00780">
    <property type="entry name" value="NTF2"/>
    <property type="match status" value="1"/>
</dbReference>
<dbReference type="EMBL" id="CAJJDM010000043">
    <property type="protein sequence ID" value="CAD8069027.1"/>
    <property type="molecule type" value="Genomic_DNA"/>
</dbReference>
<dbReference type="AlphaFoldDB" id="A0A8S1LMQ4"/>
<evidence type="ECO:0000259" key="3">
    <source>
        <dbReference type="PROSITE" id="PS50177"/>
    </source>
</evidence>
<dbReference type="FunFam" id="3.10.450.50:FF:000005">
    <property type="entry name" value="Nuclear transport factor 2"/>
    <property type="match status" value="1"/>
</dbReference>
<protein>
    <recommendedName>
        <fullName evidence="2">Nuclear transport factor 2</fullName>
        <shortName evidence="2">NTF-2</shortName>
    </recommendedName>
</protein>
<evidence type="ECO:0000256" key="1">
    <source>
        <dbReference type="ARBA" id="ARBA00022490"/>
    </source>
</evidence>
<dbReference type="PROSITE" id="PS50177">
    <property type="entry name" value="NTF2_DOMAIN"/>
    <property type="match status" value="1"/>
</dbReference>
<evidence type="ECO:0000313" key="5">
    <source>
        <dbReference type="Proteomes" id="UP000688137"/>
    </source>
</evidence>
<dbReference type="GO" id="GO:0005737">
    <property type="term" value="C:cytoplasm"/>
    <property type="evidence" value="ECO:0007669"/>
    <property type="project" value="UniProtKB-SubCell"/>
</dbReference>
<keyword evidence="2" id="KW-0813">Transport</keyword>
<evidence type="ECO:0000256" key="2">
    <source>
        <dbReference type="RuleBase" id="RU369002"/>
    </source>
</evidence>
<reference evidence="4" key="1">
    <citation type="submission" date="2021-01" db="EMBL/GenBank/DDBJ databases">
        <authorList>
            <consortium name="Genoscope - CEA"/>
            <person name="William W."/>
        </authorList>
    </citation>
    <scope>NUCLEOTIDE SEQUENCE</scope>
</reference>
<evidence type="ECO:0000313" key="4">
    <source>
        <dbReference type="EMBL" id="CAD8069027.1"/>
    </source>
</evidence>
<dbReference type="PANTHER" id="PTHR12612">
    <property type="entry name" value="NUCLEAR TRANSPORT FACTOR 2"/>
    <property type="match status" value="1"/>
</dbReference>
<gene>
    <name evidence="4" type="ORF">PPRIM_AZ9-3.1.T0430160</name>
</gene>
<dbReference type="InterPro" id="IPR045875">
    <property type="entry name" value="NTF2"/>
</dbReference>
<sequence length="122" mass="14072">MNPAQTIAQQFLQQYYQTLMTNKMGLIQFYTDASHMTYGGQQHDGLKQINEKLESLAFQKIVYKIDDMDIQPGALENSLFIFVTGQLQMDDAETYKFSQSFQILPNGQGGLYVHNDIFRLVY</sequence>
<keyword evidence="2" id="KW-0539">Nucleus</keyword>
<dbReference type="GO" id="GO:0005635">
    <property type="term" value="C:nuclear envelope"/>
    <property type="evidence" value="ECO:0007669"/>
    <property type="project" value="UniProtKB-ARBA"/>
</dbReference>
<accession>A0A8S1LMQ4</accession>
<dbReference type="GO" id="GO:0006606">
    <property type="term" value="P:protein import into nucleus"/>
    <property type="evidence" value="ECO:0007669"/>
    <property type="project" value="UniProtKB-ARBA"/>
</dbReference>
<keyword evidence="5" id="KW-1185">Reference proteome</keyword>
<comment type="caution">
    <text evidence="4">The sequence shown here is derived from an EMBL/GenBank/DDBJ whole genome shotgun (WGS) entry which is preliminary data.</text>
</comment>
<organism evidence="4 5">
    <name type="scientific">Paramecium primaurelia</name>
    <dbReference type="NCBI Taxonomy" id="5886"/>
    <lineage>
        <taxon>Eukaryota</taxon>
        <taxon>Sar</taxon>
        <taxon>Alveolata</taxon>
        <taxon>Ciliophora</taxon>
        <taxon>Intramacronucleata</taxon>
        <taxon>Oligohymenophorea</taxon>
        <taxon>Peniculida</taxon>
        <taxon>Parameciidae</taxon>
        <taxon>Paramecium</taxon>
    </lineage>
</organism>